<dbReference type="AlphaFoldDB" id="X0VUX5"/>
<keyword evidence="1" id="KW-1133">Transmembrane helix</keyword>
<evidence type="ECO:0000313" key="2">
    <source>
        <dbReference type="EMBL" id="GAG22204.1"/>
    </source>
</evidence>
<keyword evidence="1" id="KW-0472">Membrane</keyword>
<feature type="transmembrane region" description="Helical" evidence="1">
    <location>
        <begin position="12"/>
        <end position="35"/>
    </location>
</feature>
<accession>X0VUX5</accession>
<reference evidence="2" key="1">
    <citation type="journal article" date="2014" name="Front. Microbiol.">
        <title>High frequency of phylogenetically diverse reductive dehalogenase-homologous genes in deep subseafloor sedimentary metagenomes.</title>
        <authorList>
            <person name="Kawai M."/>
            <person name="Futagami T."/>
            <person name="Toyoda A."/>
            <person name="Takaki Y."/>
            <person name="Nishi S."/>
            <person name="Hori S."/>
            <person name="Arai W."/>
            <person name="Tsubouchi T."/>
            <person name="Morono Y."/>
            <person name="Uchiyama I."/>
            <person name="Ito T."/>
            <person name="Fujiyama A."/>
            <person name="Inagaki F."/>
            <person name="Takami H."/>
        </authorList>
    </citation>
    <scope>NUCLEOTIDE SEQUENCE</scope>
    <source>
        <strain evidence="2">Expedition CK06-06</strain>
    </source>
</reference>
<feature type="transmembrane region" description="Helical" evidence="1">
    <location>
        <begin position="118"/>
        <end position="144"/>
    </location>
</feature>
<gene>
    <name evidence="2" type="ORF">S01H1_49430</name>
</gene>
<sequence length="261" mass="29364">FVDVPKGRGDIPFPIVGLVYLCTTTLYIVVCGVLIDWHKGVMTVLVIYGLFYTPLISYVTARLEGIVGQAFNIPFVREAGMILSGYTGIACWFLPFPIHNYGVHTVFYRQAELTGTKFISIWKAEFILVPFILFCTIFFAQFIWSMADVPSSQYPYAEMMWDLQAKNQALLYSATSGGYSQFMEAFKPIVIFIGLGAGLVVFLALKLMAAPTMLFYGAVRGLNQTMPHTIIPMFLGALLARFYMERRMGLKWRQYAPVVSA</sequence>
<feature type="non-terminal residue" evidence="2">
    <location>
        <position position="1"/>
    </location>
</feature>
<feature type="transmembrane region" description="Helical" evidence="1">
    <location>
        <begin position="79"/>
        <end position="98"/>
    </location>
</feature>
<feature type="non-terminal residue" evidence="2">
    <location>
        <position position="261"/>
    </location>
</feature>
<keyword evidence="1" id="KW-0812">Transmembrane</keyword>
<feature type="transmembrane region" description="Helical" evidence="1">
    <location>
        <begin position="41"/>
        <end position="59"/>
    </location>
</feature>
<dbReference type="EMBL" id="BARS01031799">
    <property type="protein sequence ID" value="GAG22204.1"/>
    <property type="molecule type" value="Genomic_DNA"/>
</dbReference>
<name>X0VUX5_9ZZZZ</name>
<proteinExistence type="predicted"/>
<comment type="caution">
    <text evidence="2">The sequence shown here is derived from an EMBL/GenBank/DDBJ whole genome shotgun (WGS) entry which is preliminary data.</text>
</comment>
<protein>
    <submittedName>
        <fullName evidence="2">Uncharacterized protein</fullName>
    </submittedName>
</protein>
<organism evidence="2">
    <name type="scientific">marine sediment metagenome</name>
    <dbReference type="NCBI Taxonomy" id="412755"/>
    <lineage>
        <taxon>unclassified sequences</taxon>
        <taxon>metagenomes</taxon>
        <taxon>ecological metagenomes</taxon>
    </lineage>
</organism>
<feature type="transmembrane region" description="Helical" evidence="1">
    <location>
        <begin position="189"/>
        <end position="219"/>
    </location>
</feature>
<evidence type="ECO:0000256" key="1">
    <source>
        <dbReference type="SAM" id="Phobius"/>
    </source>
</evidence>